<comment type="caution">
    <text evidence="1">The sequence shown here is derived from an EMBL/GenBank/DDBJ whole genome shotgun (WGS) entry which is preliminary data.</text>
</comment>
<gene>
    <name evidence="1" type="ORF">SPELUC_LOCUS6983</name>
</gene>
<evidence type="ECO:0000313" key="1">
    <source>
        <dbReference type="EMBL" id="CAG8597484.1"/>
    </source>
</evidence>
<name>A0ACA9MM94_9GLOM</name>
<feature type="non-terminal residue" evidence="1">
    <location>
        <position position="1"/>
    </location>
</feature>
<dbReference type="EMBL" id="CAJVPW010008814">
    <property type="protein sequence ID" value="CAG8597484.1"/>
    <property type="molecule type" value="Genomic_DNA"/>
</dbReference>
<keyword evidence="2" id="KW-1185">Reference proteome</keyword>
<protein>
    <submittedName>
        <fullName evidence="1">17870_t:CDS:1</fullName>
    </submittedName>
</protein>
<organism evidence="1 2">
    <name type="scientific">Cetraspora pellucida</name>
    <dbReference type="NCBI Taxonomy" id="1433469"/>
    <lineage>
        <taxon>Eukaryota</taxon>
        <taxon>Fungi</taxon>
        <taxon>Fungi incertae sedis</taxon>
        <taxon>Mucoromycota</taxon>
        <taxon>Glomeromycotina</taxon>
        <taxon>Glomeromycetes</taxon>
        <taxon>Diversisporales</taxon>
        <taxon>Gigasporaceae</taxon>
        <taxon>Cetraspora</taxon>
    </lineage>
</organism>
<dbReference type="Proteomes" id="UP000789366">
    <property type="component" value="Unassembled WGS sequence"/>
</dbReference>
<accession>A0ACA9MM94</accession>
<sequence>FSITKVIKIDINNIQAANKAKNANLSICFKEVVNSEININDIQTTNKTKDVNLLICFKEVINSDLYSIKAFST</sequence>
<evidence type="ECO:0000313" key="2">
    <source>
        <dbReference type="Proteomes" id="UP000789366"/>
    </source>
</evidence>
<reference evidence="1" key="1">
    <citation type="submission" date="2021-06" db="EMBL/GenBank/DDBJ databases">
        <authorList>
            <person name="Kallberg Y."/>
            <person name="Tangrot J."/>
            <person name="Rosling A."/>
        </authorList>
    </citation>
    <scope>NUCLEOTIDE SEQUENCE</scope>
    <source>
        <strain evidence="1">28 12/20/2015</strain>
    </source>
</reference>
<proteinExistence type="predicted"/>